<evidence type="ECO:0000256" key="1">
    <source>
        <dbReference type="ARBA" id="ARBA00022741"/>
    </source>
</evidence>
<dbReference type="InterPro" id="IPR001806">
    <property type="entry name" value="Small_GTPase"/>
</dbReference>
<dbReference type="CDD" id="cd00154">
    <property type="entry name" value="Rab"/>
    <property type="match status" value="1"/>
</dbReference>
<dbReference type="EMBL" id="KB206756">
    <property type="protein sequence ID" value="ELP88353.1"/>
    <property type="molecule type" value="Genomic_DNA"/>
</dbReference>
<dbReference type="SMART" id="SM00173">
    <property type="entry name" value="RAS"/>
    <property type="match status" value="1"/>
</dbReference>
<dbReference type="GeneID" id="14887436"/>
<dbReference type="SUPFAM" id="SSF52540">
    <property type="entry name" value="P-loop containing nucleoside triphosphate hydrolases"/>
    <property type="match status" value="1"/>
</dbReference>
<dbReference type="GO" id="GO:0003924">
    <property type="term" value="F:GTPase activity"/>
    <property type="evidence" value="ECO:0007669"/>
    <property type="project" value="InterPro"/>
</dbReference>
<dbReference type="PROSITE" id="PS51421">
    <property type="entry name" value="RAS"/>
    <property type="match status" value="1"/>
</dbReference>
<sequence>MKTQYTFKVVFYGNARVGKTSIVNRYTTNEFHAHVQHPVSLWDSKTVELTSKDKKQYSVVLNMFHQPQEDIMTSSPDFIGQADAIISVFSVDDHKSFEDASGWLYFGEQHSNASIKFLLANKTDKKERAVSRMEAMELAKQCTLNYMEVSARSGKNVTDFFVTLAKLLLKAKVTKPIEKPKSPENLQQIHGTIYQRLDQDEAGLLPNSVLITE</sequence>
<name>A0A0A1U8P1_ENTIV</name>
<gene>
    <name evidence="4" type="ORF">EIN_227760</name>
</gene>
<evidence type="ECO:0000313" key="4">
    <source>
        <dbReference type="EMBL" id="ELP88353.1"/>
    </source>
</evidence>
<dbReference type="InterPro" id="IPR027417">
    <property type="entry name" value="P-loop_NTPase"/>
</dbReference>
<dbReference type="SMART" id="SM00175">
    <property type="entry name" value="RAB"/>
    <property type="match status" value="1"/>
</dbReference>
<protein>
    <submittedName>
        <fullName evidence="4">Uncharacterized protein</fullName>
    </submittedName>
</protein>
<dbReference type="VEuPathDB" id="AmoebaDB:EIN_227760"/>
<dbReference type="PROSITE" id="PS51419">
    <property type="entry name" value="RAB"/>
    <property type="match status" value="1"/>
</dbReference>
<dbReference type="AlphaFoldDB" id="A0A0A1U8P1"/>
<keyword evidence="1" id="KW-0547">Nucleotide-binding</keyword>
<dbReference type="InterPro" id="IPR050227">
    <property type="entry name" value="Rab"/>
</dbReference>
<accession>A0A0A1U8P1</accession>
<dbReference type="PANTHER" id="PTHR47977">
    <property type="entry name" value="RAS-RELATED PROTEIN RAB"/>
    <property type="match status" value="1"/>
</dbReference>
<dbReference type="OrthoDB" id="28822at2759"/>
<dbReference type="KEGG" id="eiv:EIN_227760"/>
<reference evidence="4 5" key="1">
    <citation type="submission" date="2012-10" db="EMBL/GenBank/DDBJ databases">
        <authorList>
            <person name="Zafar N."/>
            <person name="Inman J."/>
            <person name="Hall N."/>
            <person name="Lorenzi H."/>
            <person name="Caler E."/>
        </authorList>
    </citation>
    <scope>NUCLEOTIDE SEQUENCE [LARGE SCALE GENOMIC DNA]</scope>
    <source>
        <strain evidence="4 5">IP1</strain>
    </source>
</reference>
<dbReference type="Proteomes" id="UP000014680">
    <property type="component" value="Unassembled WGS sequence"/>
</dbReference>
<evidence type="ECO:0000256" key="3">
    <source>
        <dbReference type="ARBA" id="ARBA00023288"/>
    </source>
</evidence>
<organism evidence="4 5">
    <name type="scientific">Entamoeba invadens IP1</name>
    <dbReference type="NCBI Taxonomy" id="370355"/>
    <lineage>
        <taxon>Eukaryota</taxon>
        <taxon>Amoebozoa</taxon>
        <taxon>Evosea</taxon>
        <taxon>Archamoebae</taxon>
        <taxon>Mastigamoebida</taxon>
        <taxon>Entamoebidae</taxon>
        <taxon>Entamoeba</taxon>
    </lineage>
</organism>
<keyword evidence="3" id="KW-0449">Lipoprotein</keyword>
<dbReference type="PRINTS" id="PR00449">
    <property type="entry name" value="RASTRNSFRMNG"/>
</dbReference>
<proteinExistence type="predicted"/>
<dbReference type="Gene3D" id="3.40.50.300">
    <property type="entry name" value="P-loop containing nucleotide triphosphate hydrolases"/>
    <property type="match status" value="1"/>
</dbReference>
<evidence type="ECO:0000313" key="5">
    <source>
        <dbReference type="Proteomes" id="UP000014680"/>
    </source>
</evidence>
<evidence type="ECO:0000256" key="2">
    <source>
        <dbReference type="ARBA" id="ARBA00023134"/>
    </source>
</evidence>
<keyword evidence="2" id="KW-0342">GTP-binding</keyword>
<dbReference type="Pfam" id="PF00071">
    <property type="entry name" value="Ras"/>
    <property type="match status" value="1"/>
</dbReference>
<dbReference type="RefSeq" id="XP_004255124.1">
    <property type="nucleotide sequence ID" value="XM_004255076.1"/>
</dbReference>
<keyword evidence="5" id="KW-1185">Reference proteome</keyword>
<dbReference type="SMART" id="SM00174">
    <property type="entry name" value="RHO"/>
    <property type="match status" value="1"/>
</dbReference>
<dbReference type="OMA" id="QPQEDIM"/>
<dbReference type="GO" id="GO:0005525">
    <property type="term" value="F:GTP binding"/>
    <property type="evidence" value="ECO:0007669"/>
    <property type="project" value="UniProtKB-KW"/>
</dbReference>